<feature type="region of interest" description="Disordered" evidence="1">
    <location>
        <begin position="33"/>
        <end position="123"/>
    </location>
</feature>
<evidence type="ECO:0000313" key="4">
    <source>
        <dbReference type="Proteomes" id="UP000323011"/>
    </source>
</evidence>
<organism evidence="3 5">
    <name type="scientific">Cafeteria roenbergensis</name>
    <name type="common">Marine flagellate</name>
    <dbReference type="NCBI Taxonomy" id="33653"/>
    <lineage>
        <taxon>Eukaryota</taxon>
        <taxon>Sar</taxon>
        <taxon>Stramenopiles</taxon>
        <taxon>Bigyra</taxon>
        <taxon>Opalozoa</taxon>
        <taxon>Bicosoecida</taxon>
        <taxon>Cafeteriaceae</taxon>
        <taxon>Cafeteria</taxon>
    </lineage>
</organism>
<feature type="compositionally biased region" description="Low complexity" evidence="1">
    <location>
        <begin position="248"/>
        <end position="263"/>
    </location>
</feature>
<feature type="compositionally biased region" description="Basic and acidic residues" evidence="1">
    <location>
        <begin position="72"/>
        <end position="81"/>
    </location>
</feature>
<dbReference type="EMBL" id="VLTN01000006">
    <property type="protein sequence ID" value="KAA0155740.1"/>
    <property type="molecule type" value="Genomic_DNA"/>
</dbReference>
<feature type="compositionally biased region" description="Basic and acidic residues" evidence="1">
    <location>
        <begin position="54"/>
        <end position="64"/>
    </location>
</feature>
<feature type="compositionally biased region" description="Low complexity" evidence="1">
    <location>
        <begin position="311"/>
        <end position="334"/>
    </location>
</feature>
<evidence type="ECO:0000313" key="5">
    <source>
        <dbReference type="Proteomes" id="UP000324907"/>
    </source>
</evidence>
<dbReference type="EMBL" id="VLTL01000007">
    <property type="protein sequence ID" value="KAA0171295.1"/>
    <property type="molecule type" value="Genomic_DNA"/>
</dbReference>
<feature type="region of interest" description="Disordered" evidence="1">
    <location>
        <begin position="168"/>
        <end position="364"/>
    </location>
</feature>
<feature type="region of interest" description="Disordered" evidence="1">
    <location>
        <begin position="380"/>
        <end position="454"/>
    </location>
</feature>
<name>A0A5A8E0K3_CAFRO</name>
<feature type="compositionally biased region" description="Low complexity" evidence="1">
    <location>
        <begin position="168"/>
        <end position="187"/>
    </location>
</feature>
<feature type="compositionally biased region" description="Low complexity" evidence="1">
    <location>
        <begin position="270"/>
        <end position="295"/>
    </location>
</feature>
<sequence length="563" mass="56240">MAARPRRGSASRPVSSSLPAFDTAEWRLRYLRAVNATGPQDPGASGAAAPGKPQTREPSHDLGDGLRFVGEGGKEDARKDAGAGSSAGEVGIVGSLPQRPAPLPTGLHRPPASSSPRPIGSRPVAVPVRGASYQLAVPDVELSAAASPSGPSSMSSSSSGLGAIFRSPSGTAAATGRRTSATSATSAVTPGLIGLQPHSGGSEASSDSHAVTAGHASHTRAPTAPMPRASALGHMRHARAESGRSRRISGTSSSASRGHTAGAPFMDLDAASASPSAASTEPSTATAAAATPSHASRPRKVPSQRRHPLGASPATHAPATSAAQPAPVAASMPSEDSPCHGPLSDAAGAPTSAPHRRASAGSLDSAVAADVAPSGGAYAAFATSRSPHRQPHPPSELVSGMGHNDFTAGHGAGPGSWESSRGGTLAPLAATGPMADPGRAPDARSPRRSAVGDRARLRAIPSLGLLHSATDAGHPLAAPQAFLDGVGAGGHADEEEDEEEEDDMFFAFGEDDGMPGGGHGGWVDGLATPRQLSASSPRGFIPPHELAARGRTREEFVPGSQPM</sequence>
<dbReference type="AlphaFoldDB" id="A0A5A8E0K3"/>
<keyword evidence="4" id="KW-1185">Reference proteome</keyword>
<feature type="compositionally biased region" description="Basic residues" evidence="1">
    <location>
        <begin position="296"/>
        <end position="308"/>
    </location>
</feature>
<evidence type="ECO:0000313" key="2">
    <source>
        <dbReference type="EMBL" id="KAA0155740.1"/>
    </source>
</evidence>
<feature type="region of interest" description="Disordered" evidence="1">
    <location>
        <begin position="507"/>
        <end position="544"/>
    </location>
</feature>
<protein>
    <submittedName>
        <fullName evidence="3">Uncharacterized protein</fullName>
    </submittedName>
</protein>
<feature type="compositionally biased region" description="Low complexity" evidence="1">
    <location>
        <begin position="38"/>
        <end position="53"/>
    </location>
</feature>
<dbReference type="Proteomes" id="UP000323011">
    <property type="component" value="Unassembled WGS sequence"/>
</dbReference>
<evidence type="ECO:0000256" key="1">
    <source>
        <dbReference type="SAM" id="MobiDB-lite"/>
    </source>
</evidence>
<evidence type="ECO:0000313" key="3">
    <source>
        <dbReference type="EMBL" id="KAA0171295.1"/>
    </source>
</evidence>
<feature type="compositionally biased region" description="Gly residues" evidence="1">
    <location>
        <begin position="514"/>
        <end position="523"/>
    </location>
</feature>
<reference evidence="4 5" key="1">
    <citation type="submission" date="2019-07" db="EMBL/GenBank/DDBJ databases">
        <title>Genomes of Cafeteria roenbergensis.</title>
        <authorList>
            <person name="Fischer M.G."/>
            <person name="Hackl T."/>
            <person name="Roman M."/>
        </authorList>
    </citation>
    <scope>NUCLEOTIDE SEQUENCE [LARGE SCALE GENOMIC DNA]</scope>
    <source>
        <strain evidence="2 4">BVI</strain>
        <strain evidence="3 5">RCC970-E3</strain>
    </source>
</reference>
<proteinExistence type="predicted"/>
<comment type="caution">
    <text evidence="3">The sequence shown here is derived from an EMBL/GenBank/DDBJ whole genome shotgun (WGS) entry which is preliminary data.</text>
</comment>
<feature type="compositionally biased region" description="Basic and acidic residues" evidence="1">
    <location>
        <begin position="439"/>
        <end position="454"/>
    </location>
</feature>
<dbReference type="Proteomes" id="UP000324907">
    <property type="component" value="Unassembled WGS sequence"/>
</dbReference>
<accession>A0A5A8E0K3</accession>
<gene>
    <name evidence="3" type="ORF">FNF28_00786</name>
    <name evidence="2" type="ORF">FNF29_01655</name>
</gene>